<sequence>MKTNEKGQKIVPFLWFDDRAEEAVNLYTSIFNDSGIIDTTHYNREWSRVAWRPEWSVMSIEFKIWWVEFTALNWGPDFQFTPAISYYVGCETAEELDGLWGKLSEGWKILMDLDSYPFSKRYWWTQDRFGVSWQLNLVNENQKITPMLMFVGDVFWKAEEAMKFYTSIFKDSEIKDVYLYWEGEGDVEWKVKHASFILDSFEFKAMESSLDHKFNFSLANSFVVNCETQEEIDDKWGKLTQGGWEPWECGWLKDKYWVSWQVVPPKLDMILDDEDEERWNRVMAAMLKMSKIDIATLRQAYKNE</sequence>
<dbReference type="InterPro" id="IPR029068">
    <property type="entry name" value="Glyas_Bleomycin-R_OHBP_Dase"/>
</dbReference>
<dbReference type="GO" id="GO:0032259">
    <property type="term" value="P:methylation"/>
    <property type="evidence" value="ECO:0007669"/>
    <property type="project" value="UniProtKB-KW"/>
</dbReference>
<evidence type="ECO:0000313" key="2">
    <source>
        <dbReference type="EMBL" id="EKE29619.1"/>
    </source>
</evidence>
<dbReference type="Gene3D" id="3.10.180.10">
    <property type="entry name" value="2,3-Dihydroxybiphenyl 1,2-Dioxygenase, domain 1"/>
    <property type="match status" value="1"/>
</dbReference>
<name>K2GGS1_9BACT</name>
<dbReference type="Pfam" id="PF06983">
    <property type="entry name" value="3-dmu-9_3-mt"/>
    <property type="match status" value="2"/>
</dbReference>
<dbReference type="EMBL" id="AMFJ01000136">
    <property type="protein sequence ID" value="EKE29619.1"/>
    <property type="molecule type" value="Genomic_DNA"/>
</dbReference>
<dbReference type="SUPFAM" id="SSF54593">
    <property type="entry name" value="Glyoxalase/Bleomycin resistance protein/Dihydroxybiphenyl dioxygenase"/>
    <property type="match status" value="2"/>
</dbReference>
<organism evidence="2">
    <name type="scientific">uncultured bacterium</name>
    <name type="common">gcode 4</name>
    <dbReference type="NCBI Taxonomy" id="1234023"/>
    <lineage>
        <taxon>Bacteria</taxon>
        <taxon>environmental samples</taxon>
    </lineage>
</organism>
<gene>
    <name evidence="2" type="ORF">ACD_2C00136G0005</name>
</gene>
<feature type="domain" description="PhnB-like" evidence="1">
    <location>
        <begin position="8"/>
        <end position="135"/>
    </location>
</feature>
<protein>
    <submittedName>
        <fullName evidence="2">3-demethylubiquinone-9 3-methyltransferase</fullName>
    </submittedName>
</protein>
<dbReference type="CDD" id="cd06588">
    <property type="entry name" value="PhnB_like"/>
    <property type="match status" value="2"/>
</dbReference>
<keyword evidence="2" id="KW-0489">Methyltransferase</keyword>
<dbReference type="GO" id="GO:0008168">
    <property type="term" value="F:methyltransferase activity"/>
    <property type="evidence" value="ECO:0007669"/>
    <property type="project" value="UniProtKB-KW"/>
</dbReference>
<evidence type="ECO:0000259" key="1">
    <source>
        <dbReference type="Pfam" id="PF06983"/>
    </source>
</evidence>
<dbReference type="Gene3D" id="3.30.720.100">
    <property type="match status" value="1"/>
</dbReference>
<dbReference type="Gene3D" id="3.30.720.110">
    <property type="match status" value="1"/>
</dbReference>
<proteinExistence type="predicted"/>
<dbReference type="InterPro" id="IPR028973">
    <property type="entry name" value="PhnB-like"/>
</dbReference>
<keyword evidence="2" id="KW-0830">Ubiquinone</keyword>
<dbReference type="PANTHER" id="PTHR33990:SF4">
    <property type="entry name" value="PHNB-LIKE DOMAIN-CONTAINING PROTEIN"/>
    <property type="match status" value="1"/>
</dbReference>
<accession>K2GGS1</accession>
<reference evidence="2" key="1">
    <citation type="journal article" date="2012" name="Science">
        <title>Fermentation, hydrogen, and sulfur metabolism in multiple uncultivated bacterial phyla.</title>
        <authorList>
            <person name="Wrighton K.C."/>
            <person name="Thomas B.C."/>
            <person name="Sharon I."/>
            <person name="Miller C.S."/>
            <person name="Castelle C.J."/>
            <person name="VerBerkmoes N.C."/>
            <person name="Wilkins M.J."/>
            <person name="Hettich R.L."/>
            <person name="Lipton M.S."/>
            <person name="Williams K.H."/>
            <person name="Long P.E."/>
            <person name="Banfield J.F."/>
        </authorList>
    </citation>
    <scope>NUCLEOTIDE SEQUENCE [LARGE SCALE GENOMIC DNA]</scope>
</reference>
<dbReference type="AlphaFoldDB" id="K2GGS1"/>
<keyword evidence="2" id="KW-0808">Transferase</keyword>
<dbReference type="PANTHER" id="PTHR33990">
    <property type="entry name" value="PROTEIN YJDN-RELATED"/>
    <property type="match status" value="1"/>
</dbReference>
<feature type="domain" description="PhnB-like" evidence="1">
    <location>
        <begin position="142"/>
        <end position="263"/>
    </location>
</feature>
<comment type="caution">
    <text evidence="2">The sequence shown here is derived from an EMBL/GenBank/DDBJ whole genome shotgun (WGS) entry which is preliminary data.</text>
</comment>